<comment type="caution">
    <text evidence="3">The sequence shown here is derived from an EMBL/GenBank/DDBJ whole genome shotgun (WGS) entry which is preliminary data.</text>
</comment>
<protein>
    <submittedName>
        <fullName evidence="3">Uncharacterized protein</fullName>
    </submittedName>
</protein>
<keyword evidence="4" id="KW-1185">Reference proteome</keyword>
<keyword evidence="1" id="KW-0175">Coiled coil</keyword>
<organism evidence="3 4">
    <name type="scientific">Paramecium pentaurelia</name>
    <dbReference type="NCBI Taxonomy" id="43138"/>
    <lineage>
        <taxon>Eukaryota</taxon>
        <taxon>Sar</taxon>
        <taxon>Alveolata</taxon>
        <taxon>Ciliophora</taxon>
        <taxon>Intramacronucleata</taxon>
        <taxon>Oligohymenophorea</taxon>
        <taxon>Peniculida</taxon>
        <taxon>Parameciidae</taxon>
        <taxon>Paramecium</taxon>
    </lineage>
</organism>
<gene>
    <name evidence="3" type="ORF">PPENT_87.1.T0050291</name>
</gene>
<dbReference type="OrthoDB" id="297639at2759"/>
<feature type="region of interest" description="Disordered" evidence="2">
    <location>
        <begin position="16"/>
        <end position="47"/>
    </location>
</feature>
<reference evidence="3" key="1">
    <citation type="submission" date="2021-01" db="EMBL/GenBank/DDBJ databases">
        <authorList>
            <consortium name="Genoscope - CEA"/>
            <person name="William W."/>
        </authorList>
    </citation>
    <scope>NUCLEOTIDE SEQUENCE</scope>
</reference>
<feature type="coiled-coil region" evidence="1">
    <location>
        <begin position="141"/>
        <end position="203"/>
    </location>
</feature>
<dbReference type="Proteomes" id="UP000689195">
    <property type="component" value="Unassembled WGS sequence"/>
</dbReference>
<evidence type="ECO:0000256" key="1">
    <source>
        <dbReference type="SAM" id="Coils"/>
    </source>
</evidence>
<evidence type="ECO:0000313" key="3">
    <source>
        <dbReference type="EMBL" id="CAD8136717.1"/>
    </source>
</evidence>
<sequence length="271" mass="32336">MNECISIKSLDKILQQRQPQKQNSYTPQSLLTPNTSPNSRLRVLSPTNKLDSTDKLYRTSNSIKYFQHMNKRDILQKKMNLLTAKLKTNKTEVIKEDNVFSDRLLITSFENFVNETDQKLQKLCYWIGKSPQNNQNLQPIIVNNEEQIENFEQKIIKTKKNLQEQRQQLKYAKQKYQSNKQQLQQLKFELDQLNEDQKILEISTNNRSLKDEIVYNRQSILKHKQILLTVDQFINKYLKEQLLNQNCQIGEYINKFNDIYMQMQITLDQQI</sequence>
<proteinExistence type="predicted"/>
<accession>A0A8S1SB24</accession>
<evidence type="ECO:0000313" key="4">
    <source>
        <dbReference type="Proteomes" id="UP000689195"/>
    </source>
</evidence>
<evidence type="ECO:0000256" key="2">
    <source>
        <dbReference type="SAM" id="MobiDB-lite"/>
    </source>
</evidence>
<dbReference type="AlphaFoldDB" id="A0A8S1SB24"/>
<dbReference type="EMBL" id="CAJJDO010000005">
    <property type="protein sequence ID" value="CAD8136717.1"/>
    <property type="molecule type" value="Genomic_DNA"/>
</dbReference>
<name>A0A8S1SB24_9CILI</name>